<evidence type="ECO:0000313" key="1">
    <source>
        <dbReference type="EMBL" id="CAB4553049.1"/>
    </source>
</evidence>
<reference evidence="1" key="1">
    <citation type="submission" date="2020-05" db="EMBL/GenBank/DDBJ databases">
        <authorList>
            <person name="Chiriac C."/>
            <person name="Salcher M."/>
            <person name="Ghai R."/>
            <person name="Kavagutti S V."/>
        </authorList>
    </citation>
    <scope>NUCLEOTIDE SEQUENCE</scope>
</reference>
<organism evidence="1">
    <name type="scientific">freshwater metagenome</name>
    <dbReference type="NCBI Taxonomy" id="449393"/>
    <lineage>
        <taxon>unclassified sequences</taxon>
        <taxon>metagenomes</taxon>
        <taxon>ecological metagenomes</taxon>
    </lineage>
</organism>
<sequence length="77" mass="8721">MNLDDVLETVELIDCSGRVTHRLTLLIDGRVRVRTGEVEAVVDPSNAQVRPPSLQLGRGEYTHHQVIDIARRLAHRR</sequence>
<name>A0A6J6CRK9_9ZZZZ</name>
<gene>
    <name evidence="1" type="ORF">UFOPK1493_01211</name>
</gene>
<accession>A0A6J6CRK9</accession>
<proteinExistence type="predicted"/>
<dbReference type="AlphaFoldDB" id="A0A6J6CRK9"/>
<protein>
    <submittedName>
        <fullName evidence="1">Unannotated protein</fullName>
    </submittedName>
</protein>
<dbReference type="EMBL" id="CAEZSR010000033">
    <property type="protein sequence ID" value="CAB4553049.1"/>
    <property type="molecule type" value="Genomic_DNA"/>
</dbReference>